<feature type="region of interest" description="Disordered" evidence="1">
    <location>
        <begin position="1"/>
        <end position="59"/>
    </location>
</feature>
<evidence type="ECO:0000256" key="1">
    <source>
        <dbReference type="SAM" id="MobiDB-lite"/>
    </source>
</evidence>
<keyword evidence="3" id="KW-1185">Reference proteome</keyword>
<organism evidence="2 3">
    <name type="scientific">Streptomyces luteoverticillatus</name>
    <name type="common">Streptoverticillium luteoverticillatus</name>
    <dbReference type="NCBI Taxonomy" id="66425"/>
    <lineage>
        <taxon>Bacteria</taxon>
        <taxon>Bacillati</taxon>
        <taxon>Actinomycetota</taxon>
        <taxon>Actinomycetes</taxon>
        <taxon>Kitasatosporales</taxon>
        <taxon>Streptomycetaceae</taxon>
        <taxon>Streptomyces</taxon>
    </lineage>
</organism>
<sequence length="59" mass="6524">MSIFRSHSDAQSEVEQLLAEAREDYRRHNSAESQGAAREQAGHARTHGNVTAGGWHGHK</sequence>
<dbReference type="RefSeq" id="WP_126916050.1">
    <property type="nucleotide sequence ID" value="NZ_CP034587.1"/>
</dbReference>
<dbReference type="OrthoDB" id="4326779at2"/>
<dbReference type="Proteomes" id="UP000267900">
    <property type="component" value="Chromosome"/>
</dbReference>
<evidence type="ECO:0000313" key="3">
    <source>
        <dbReference type="Proteomes" id="UP000267900"/>
    </source>
</evidence>
<protein>
    <submittedName>
        <fullName evidence="2">Uncharacterized protein</fullName>
    </submittedName>
</protein>
<feature type="compositionally biased region" description="Basic and acidic residues" evidence="1">
    <location>
        <begin position="20"/>
        <end position="30"/>
    </location>
</feature>
<evidence type="ECO:0000313" key="2">
    <source>
        <dbReference type="EMBL" id="AZQ73537.1"/>
    </source>
</evidence>
<dbReference type="EMBL" id="CP034587">
    <property type="protein sequence ID" value="AZQ73537.1"/>
    <property type="molecule type" value="Genomic_DNA"/>
</dbReference>
<feature type="compositionally biased region" description="Basic and acidic residues" evidence="1">
    <location>
        <begin position="1"/>
        <end position="10"/>
    </location>
</feature>
<reference evidence="2 3" key="1">
    <citation type="submission" date="2018-12" db="EMBL/GenBank/DDBJ databases">
        <title>The whole draft genome of Streptomyce luteoverticillatus CGMCC 15060.</title>
        <authorList>
            <person name="Feng Z."/>
            <person name="Chen G."/>
            <person name="Zhang J."/>
            <person name="Zhu H."/>
            <person name="Yu X."/>
            <person name="Zhang W."/>
            <person name="Zhang X."/>
        </authorList>
    </citation>
    <scope>NUCLEOTIDE SEQUENCE [LARGE SCALE GENOMIC DNA]</scope>
    <source>
        <strain evidence="2 3">CGMCC 15060</strain>
    </source>
</reference>
<gene>
    <name evidence="2" type="ORF">EKH77_22040</name>
</gene>
<accession>A0A3Q9FYU5</accession>
<dbReference type="AlphaFoldDB" id="A0A3Q9FYU5"/>
<name>A0A3Q9FYU5_STRLT</name>
<proteinExistence type="predicted"/>